<feature type="domain" description="YSIRK Gram-positive signal peptide" evidence="4">
    <location>
        <begin position="15"/>
        <end position="36"/>
    </location>
</feature>
<feature type="compositionally biased region" description="Low complexity" evidence="2">
    <location>
        <begin position="247"/>
        <end position="259"/>
    </location>
</feature>
<name>A0ABS1LU12_9LACO</name>
<dbReference type="Gene3D" id="1.20.5.420">
    <property type="entry name" value="Immunoglobulin FC, subunit C"/>
    <property type="match status" value="1"/>
</dbReference>
<dbReference type="Pfam" id="PF04650">
    <property type="entry name" value="YSIRK_signal"/>
    <property type="match status" value="1"/>
</dbReference>
<proteinExistence type="predicted"/>
<dbReference type="NCBIfam" id="TIGR01168">
    <property type="entry name" value="YSIRK_signal"/>
    <property type="match status" value="1"/>
</dbReference>
<feature type="compositionally biased region" description="Basic and acidic residues" evidence="2">
    <location>
        <begin position="833"/>
        <end position="843"/>
    </location>
</feature>
<dbReference type="InterPro" id="IPR005877">
    <property type="entry name" value="YSIRK_signal_dom"/>
</dbReference>
<dbReference type="Pfam" id="PF07554">
    <property type="entry name" value="FIVAR"/>
    <property type="match status" value="1"/>
</dbReference>
<feature type="compositionally biased region" description="Low complexity" evidence="2">
    <location>
        <begin position="166"/>
        <end position="199"/>
    </location>
</feature>
<keyword evidence="3" id="KW-0472">Membrane</keyword>
<evidence type="ECO:0000313" key="6">
    <source>
        <dbReference type="Proteomes" id="UP000640912"/>
    </source>
</evidence>
<evidence type="ECO:0000259" key="4">
    <source>
        <dbReference type="Pfam" id="PF04650"/>
    </source>
</evidence>
<gene>
    <name evidence="5" type="ORF">JEM47_04460</name>
</gene>
<comment type="caution">
    <text evidence="5">The sequence shown here is derived from an EMBL/GenBank/DDBJ whole genome shotgun (WGS) entry which is preliminary data.</text>
</comment>
<organism evidence="5 6">
    <name type="scientific">Lactobacillus kitasatonis</name>
    <dbReference type="NCBI Taxonomy" id="237446"/>
    <lineage>
        <taxon>Bacteria</taxon>
        <taxon>Bacillati</taxon>
        <taxon>Bacillota</taxon>
        <taxon>Bacilli</taxon>
        <taxon>Lactobacillales</taxon>
        <taxon>Lactobacillaceae</taxon>
        <taxon>Lactobacillus</taxon>
    </lineage>
</organism>
<dbReference type="EMBL" id="JAEHNR010000028">
    <property type="protein sequence ID" value="MBL1071748.1"/>
    <property type="molecule type" value="Genomic_DNA"/>
</dbReference>
<dbReference type="RefSeq" id="WP_202017879.1">
    <property type="nucleotide sequence ID" value="NZ_JAEHNR010000028.1"/>
</dbReference>
<feature type="region of interest" description="Disordered" evidence="2">
    <location>
        <begin position="50"/>
        <end position="71"/>
    </location>
</feature>
<sequence>MMKRLKFLETKRTPRYSLRKLNVGVASVLLGVTIFGINFTNHSVKAATTESVENSNSSANSNSQQTSAAALTTAEQTKGINAIGAVKVPDSQNDANKAIDAALNKKNSEINGATNIDQTTKDKLNQAATDAADKAKEAITKATTNNDVATEQTNTQKAASATGKVQQSSASNNATANNSTEAAQTSSTKAKQTTQTATKNSDNTKVSSNTTNKENSQPTDKTTNTQVASNIDKTLASLLTKLLATASTTDDSASDSSTLPKSDLPKSDQTVTKVTDPMMEDYKNRGGKNTWIDQTVASGAYDYPGDAENAIFGDKGIIKQKQNSDKYFFAGYADFSEGYHRIILFARGKNASDPNLYTYVVHTHSDKVQPQTETPNETAPEIVYRGVFGFGGSTYNLQVHNYNGESFSVVLKGFKYDGQGGYGLTPIFDQGILNPKYKDKTEKQLDDTSGINYKEQIGRWDSVIPQETSTKVRYVDQATGKDILQPMEISGFGYQGFKINGNAPKIDGYTLVSSPKTLGLSYEDGIIAPYKVGKTYTQYFTDDVYVKQTVIDTNGTVRATAYYKGQPLGASASKILGHDDNNDSMSFTAGGQSYTYNNRINDVDGAMVYYYQKVGEEGKSQLRVHYIDVTKDTDDSQYAPGDGVPATDPISGQKMNPLTYTGNIGKTTYDYATNAKIPEGYVLVGTSPNIKGTFSKSDHDAYIYVKIDRNGAKDTIENLTYLNHAQKQAAEAAIDQATDLNTMNQAKQDASTLDRAMGTLKQAITNGEATHGTVAYDEADLDKKSTLDNAIKNGQAVTDATNGSNADLTTVKDLSQAIENAQTGLNGNSNLAKAKDQADQNIA</sequence>
<dbReference type="Proteomes" id="UP000640912">
    <property type="component" value="Unassembled WGS sequence"/>
</dbReference>
<accession>A0ABS1LU12</accession>
<feature type="region of interest" description="Disordered" evidence="2">
    <location>
        <begin position="143"/>
        <end position="227"/>
    </location>
</feature>
<feature type="non-terminal residue" evidence="5">
    <location>
        <position position="843"/>
    </location>
</feature>
<feature type="region of interest" description="Disordered" evidence="2">
    <location>
        <begin position="824"/>
        <end position="843"/>
    </location>
</feature>
<evidence type="ECO:0000256" key="3">
    <source>
        <dbReference type="SAM" id="Phobius"/>
    </source>
</evidence>
<feature type="compositionally biased region" description="Polar residues" evidence="2">
    <location>
        <begin position="200"/>
        <end position="227"/>
    </location>
</feature>
<protein>
    <submittedName>
        <fullName evidence="5">GA module-containing protein</fullName>
    </submittedName>
</protein>
<reference evidence="5 6" key="1">
    <citation type="journal article" date="2021" name="Microorganisms">
        <title>Dual Inhibition of Salmonella enterica and Clostridium perfringens by New Probiotic Candidates Isolated from Chicken Intestinal Mucosa.</title>
        <authorList>
            <person name="Lone A."/>
            <person name="Mottawea W."/>
            <person name="Ait Chait Y."/>
            <person name="Hammami R."/>
        </authorList>
    </citation>
    <scope>NUCLEOTIDE SEQUENCE [LARGE SCALE GENOMIC DNA]</scope>
    <source>
        <strain evidence="5 6">A12</strain>
    </source>
</reference>
<evidence type="ECO:0000256" key="1">
    <source>
        <dbReference type="ARBA" id="ARBA00022729"/>
    </source>
</evidence>
<evidence type="ECO:0000313" key="5">
    <source>
        <dbReference type="EMBL" id="MBL1071748.1"/>
    </source>
</evidence>
<evidence type="ECO:0000256" key="2">
    <source>
        <dbReference type="SAM" id="MobiDB-lite"/>
    </source>
</evidence>
<feature type="transmembrane region" description="Helical" evidence="3">
    <location>
        <begin position="21"/>
        <end position="39"/>
    </location>
</feature>
<dbReference type="SUPFAM" id="SSF46997">
    <property type="entry name" value="Bacterial immunoglobulin/albumin-binding domains"/>
    <property type="match status" value="2"/>
</dbReference>
<dbReference type="InterPro" id="IPR009063">
    <property type="entry name" value="Ig/albumin-bd_sf"/>
</dbReference>
<keyword evidence="1" id="KW-0732">Signal</keyword>
<keyword evidence="3" id="KW-0812">Transmembrane</keyword>
<feature type="compositionally biased region" description="Polar residues" evidence="2">
    <location>
        <begin position="145"/>
        <end position="165"/>
    </location>
</feature>
<dbReference type="Gene3D" id="1.20.120.1850">
    <property type="entry name" value="Ebh helix bundles repeating unit (S and A modules)"/>
    <property type="match status" value="1"/>
</dbReference>
<keyword evidence="3" id="KW-1133">Transmembrane helix</keyword>
<feature type="region of interest" description="Disordered" evidence="2">
    <location>
        <begin position="247"/>
        <end position="286"/>
    </location>
</feature>
<keyword evidence="6" id="KW-1185">Reference proteome</keyword>